<evidence type="ECO:0000256" key="11">
    <source>
        <dbReference type="ARBA" id="ARBA00023196"/>
    </source>
</evidence>
<proteinExistence type="inferred from homology"/>
<evidence type="ECO:0000256" key="7">
    <source>
        <dbReference type="ARBA" id="ARBA00022946"/>
    </source>
</evidence>
<evidence type="ECO:0000256" key="6">
    <source>
        <dbReference type="ARBA" id="ARBA00022792"/>
    </source>
</evidence>
<feature type="region of interest" description="Disordered" evidence="14">
    <location>
        <begin position="202"/>
        <end position="225"/>
    </location>
</feature>
<feature type="region of interest" description="Disordered" evidence="14">
    <location>
        <begin position="345"/>
        <end position="367"/>
    </location>
</feature>
<evidence type="ECO:0000256" key="12">
    <source>
        <dbReference type="ARBA" id="ARBA00023310"/>
    </source>
</evidence>
<evidence type="ECO:0000256" key="5">
    <source>
        <dbReference type="ARBA" id="ARBA00022781"/>
    </source>
</evidence>
<feature type="compositionally biased region" description="Polar residues" evidence="14">
    <location>
        <begin position="290"/>
        <end position="314"/>
    </location>
</feature>
<feature type="domain" description="ATP synthase F1 complex delta/epsilon subunit N-terminal" evidence="15">
    <location>
        <begin position="36"/>
        <end position="107"/>
    </location>
</feature>
<dbReference type="CDD" id="cd12152">
    <property type="entry name" value="F1-ATPase_delta"/>
    <property type="match status" value="1"/>
</dbReference>
<evidence type="ECO:0000313" key="17">
    <source>
        <dbReference type="Proteomes" id="UP001610446"/>
    </source>
</evidence>
<dbReference type="Gene3D" id="6.10.140.880">
    <property type="match status" value="1"/>
</dbReference>
<protein>
    <recommendedName>
        <fullName evidence="3">ATP synthase subunit delta, mitochondrial</fullName>
    </recommendedName>
    <alternativeName>
        <fullName evidence="13">F-ATPase delta subunit</fullName>
    </alternativeName>
</protein>
<dbReference type="InterPro" id="IPR036771">
    <property type="entry name" value="ATPsynth_dsu/esu_N"/>
</dbReference>
<gene>
    <name evidence="16" type="ORF">BJY01DRAFT_262367</name>
</gene>
<keyword evidence="5" id="KW-0375">Hydrogen ion transport</keyword>
<keyword evidence="9" id="KW-0496">Mitochondrion</keyword>
<dbReference type="PANTHER" id="PTHR13822">
    <property type="entry name" value="ATP SYNTHASE DELTA/EPSILON CHAIN"/>
    <property type="match status" value="1"/>
</dbReference>
<dbReference type="InterPro" id="IPR020546">
    <property type="entry name" value="ATP_synth_F1_dsu/esu_N"/>
</dbReference>
<accession>A0ABR4KA45</accession>
<keyword evidence="10" id="KW-0472">Membrane</keyword>
<keyword evidence="6" id="KW-0999">Mitochondrion inner membrane</keyword>
<sequence>MSSLRFARAALRARPAAFRVPLQRRGYAEAVSDKIKLSLVLPHQTIFRSTGVVQVNIPAESGEMGVLANHVPSIEQLKPGLVEIVEEGGANKKFFLSGGFAVVQPNSELSINAVEGFPLEDFSAENVRAQIAEAQKIASGSGSEQDIAEAKIELEHRMAAMAQEWPTNFSTSFPNELGFAQENEIPGGCHLERPEGWHAKTTVSERDGSVSPANRRDSHPFDTLDDDDNYKDLLFTFPRLYSDLTSDKDPFLDRGMPLNPHNTPISLSGNQSELGSWQKGTRHAHFSLNADKTTPNPVHNTVPSNDEPLTSLFNSRKARPPRTLKPSFLSDIDIPCSGEAENIPPVLGAGPIDQFERRTPRPETPYRSLLRTGRNVSHYTEHSNLGQALEPCPARPKQSWETRSIIPCRYFSRPFSSHELEILGIPLNNPDMPFPAPIPTVDNLPLRRGIIDFDWEKADELPADTDDSTATLAKQTTSSKALSIWRLPQQDFSFGKVAKNILHSLPWRKESVTAKENSILRTDMLVPRLSRCEMLPMGPESASVVDDTGGTCVLEINIVFPLPYLNRITAIVAFIRGCMPSRIVQKVLFLLWKLFELAFWWLFAILRIEVDAELRRIRENQGGLMYM</sequence>
<comment type="subcellular location">
    <subcellularLocation>
        <location evidence="1">Mitochondrion inner membrane</location>
    </subcellularLocation>
</comment>
<dbReference type="EMBL" id="JBFXLU010000045">
    <property type="protein sequence ID" value="KAL2849157.1"/>
    <property type="molecule type" value="Genomic_DNA"/>
</dbReference>
<comment type="similarity">
    <text evidence="2">Belongs to the ATPase epsilon chain family.</text>
</comment>
<evidence type="ECO:0000256" key="4">
    <source>
        <dbReference type="ARBA" id="ARBA00022448"/>
    </source>
</evidence>
<dbReference type="SUPFAM" id="SSF51344">
    <property type="entry name" value="Epsilon subunit of F1F0-ATP synthase N-terminal domain"/>
    <property type="match status" value="1"/>
</dbReference>
<evidence type="ECO:0000313" key="16">
    <source>
        <dbReference type="EMBL" id="KAL2849157.1"/>
    </source>
</evidence>
<organism evidence="16 17">
    <name type="scientific">Aspergillus pseudoustus</name>
    <dbReference type="NCBI Taxonomy" id="1810923"/>
    <lineage>
        <taxon>Eukaryota</taxon>
        <taxon>Fungi</taxon>
        <taxon>Dikarya</taxon>
        <taxon>Ascomycota</taxon>
        <taxon>Pezizomycotina</taxon>
        <taxon>Eurotiomycetes</taxon>
        <taxon>Eurotiomycetidae</taxon>
        <taxon>Eurotiales</taxon>
        <taxon>Aspergillaceae</taxon>
        <taxon>Aspergillus</taxon>
        <taxon>Aspergillus subgen. Nidulantes</taxon>
    </lineage>
</organism>
<dbReference type="InterPro" id="IPR001469">
    <property type="entry name" value="ATP_synth_F1_dsu/esu"/>
</dbReference>
<keyword evidence="11" id="KW-0139">CF(1)</keyword>
<feature type="compositionally biased region" description="Basic and acidic residues" evidence="14">
    <location>
        <begin position="202"/>
        <end position="222"/>
    </location>
</feature>
<dbReference type="PANTHER" id="PTHR13822:SF7">
    <property type="entry name" value="ATP SYNTHASE SUBUNIT DELTA, MITOCHONDRIAL"/>
    <property type="match status" value="1"/>
</dbReference>
<keyword evidence="7" id="KW-0809">Transit peptide</keyword>
<evidence type="ECO:0000256" key="13">
    <source>
        <dbReference type="ARBA" id="ARBA00031669"/>
    </source>
</evidence>
<feature type="region of interest" description="Disordered" evidence="14">
    <location>
        <begin position="289"/>
        <end position="320"/>
    </location>
</feature>
<reference evidence="16 17" key="1">
    <citation type="submission" date="2024-07" db="EMBL/GenBank/DDBJ databases">
        <title>Section-level genome sequencing and comparative genomics of Aspergillus sections Usti and Cavernicolus.</title>
        <authorList>
            <consortium name="Lawrence Berkeley National Laboratory"/>
            <person name="Nybo J.L."/>
            <person name="Vesth T.C."/>
            <person name="Theobald S."/>
            <person name="Frisvad J.C."/>
            <person name="Larsen T.O."/>
            <person name="Kjaerboelling I."/>
            <person name="Rothschild-Mancinelli K."/>
            <person name="Lyhne E.K."/>
            <person name="Kogle M.E."/>
            <person name="Barry K."/>
            <person name="Clum A."/>
            <person name="Na H."/>
            <person name="Ledsgaard L."/>
            <person name="Lin J."/>
            <person name="Lipzen A."/>
            <person name="Kuo A."/>
            <person name="Riley R."/>
            <person name="Mondo S."/>
            <person name="Labutti K."/>
            <person name="Haridas S."/>
            <person name="Pangalinan J."/>
            <person name="Salamov A.A."/>
            <person name="Simmons B.A."/>
            <person name="Magnuson J.K."/>
            <person name="Chen J."/>
            <person name="Drula E."/>
            <person name="Henrissat B."/>
            <person name="Wiebenga A."/>
            <person name="Lubbers R.J."/>
            <person name="Gomes A.C."/>
            <person name="Makela M.R."/>
            <person name="Stajich J."/>
            <person name="Grigoriev I.V."/>
            <person name="Mortensen U.H."/>
            <person name="De Vries R.P."/>
            <person name="Baker S.E."/>
            <person name="Andersen M.R."/>
        </authorList>
    </citation>
    <scope>NUCLEOTIDE SEQUENCE [LARGE SCALE GENOMIC DNA]</scope>
    <source>
        <strain evidence="16 17">CBS 123904</strain>
    </source>
</reference>
<keyword evidence="12" id="KW-0066">ATP synthesis</keyword>
<evidence type="ECO:0000256" key="3">
    <source>
        <dbReference type="ARBA" id="ARBA00016960"/>
    </source>
</evidence>
<evidence type="ECO:0000256" key="14">
    <source>
        <dbReference type="SAM" id="MobiDB-lite"/>
    </source>
</evidence>
<evidence type="ECO:0000256" key="2">
    <source>
        <dbReference type="ARBA" id="ARBA00005712"/>
    </source>
</evidence>
<evidence type="ECO:0000256" key="8">
    <source>
        <dbReference type="ARBA" id="ARBA00023065"/>
    </source>
</evidence>
<keyword evidence="17" id="KW-1185">Reference proteome</keyword>
<dbReference type="Pfam" id="PF02823">
    <property type="entry name" value="ATP-synt_DE_N"/>
    <property type="match status" value="1"/>
</dbReference>
<evidence type="ECO:0000259" key="15">
    <source>
        <dbReference type="Pfam" id="PF02823"/>
    </source>
</evidence>
<name>A0ABR4KA45_9EURO</name>
<dbReference type="HAMAP" id="MF_00530">
    <property type="entry name" value="ATP_synth_epsil_bac"/>
    <property type="match status" value="1"/>
</dbReference>
<comment type="caution">
    <text evidence="16">The sequence shown here is derived from an EMBL/GenBank/DDBJ whole genome shotgun (WGS) entry which is preliminary data.</text>
</comment>
<keyword evidence="4" id="KW-0813">Transport</keyword>
<keyword evidence="8" id="KW-0406">Ion transport</keyword>
<evidence type="ECO:0000256" key="10">
    <source>
        <dbReference type="ARBA" id="ARBA00023136"/>
    </source>
</evidence>
<evidence type="ECO:0000256" key="9">
    <source>
        <dbReference type="ARBA" id="ARBA00023128"/>
    </source>
</evidence>
<dbReference type="Proteomes" id="UP001610446">
    <property type="component" value="Unassembled WGS sequence"/>
</dbReference>
<evidence type="ECO:0000256" key="1">
    <source>
        <dbReference type="ARBA" id="ARBA00004273"/>
    </source>
</evidence>
<dbReference type="Gene3D" id="2.60.15.10">
    <property type="entry name" value="F0F1 ATP synthase delta/epsilon subunit, N-terminal"/>
    <property type="match status" value="1"/>
</dbReference>